<dbReference type="SUPFAM" id="SSF51395">
    <property type="entry name" value="FMN-linked oxidoreductases"/>
    <property type="match status" value="1"/>
</dbReference>
<evidence type="ECO:0000259" key="5">
    <source>
        <dbReference type="PROSITE" id="PS51349"/>
    </source>
</evidence>
<organism evidence="6 7">
    <name type="scientific">Plectonema radiosum NIES-515</name>
    <dbReference type="NCBI Taxonomy" id="2986073"/>
    <lineage>
        <taxon>Bacteria</taxon>
        <taxon>Bacillati</taxon>
        <taxon>Cyanobacteriota</taxon>
        <taxon>Cyanophyceae</taxon>
        <taxon>Oscillatoriophycideae</taxon>
        <taxon>Oscillatoriales</taxon>
        <taxon>Microcoleaceae</taxon>
        <taxon>Plectonema</taxon>
    </lineage>
</organism>
<dbReference type="PROSITE" id="PS51349">
    <property type="entry name" value="FMN_HYDROXY_ACID_DH_2"/>
    <property type="match status" value="1"/>
</dbReference>
<dbReference type="PANTHER" id="PTHR10578:SF107">
    <property type="entry name" value="2-HYDROXYACID OXIDASE 1"/>
    <property type="match status" value="1"/>
</dbReference>
<dbReference type="RefSeq" id="WP_263745901.1">
    <property type="nucleotide sequence ID" value="NZ_JAOWRF010000191.1"/>
</dbReference>
<evidence type="ECO:0000256" key="3">
    <source>
        <dbReference type="ARBA" id="ARBA00022643"/>
    </source>
</evidence>
<dbReference type="InterPro" id="IPR037396">
    <property type="entry name" value="FMN_HAD"/>
</dbReference>
<feature type="domain" description="FMN hydroxy acid dehydrogenase" evidence="5">
    <location>
        <begin position="1"/>
        <end position="63"/>
    </location>
</feature>
<keyword evidence="7" id="KW-1185">Reference proteome</keyword>
<keyword evidence="2" id="KW-0285">Flavoprotein</keyword>
<keyword evidence="4" id="KW-0560">Oxidoreductase</keyword>
<comment type="caution">
    <text evidence="6">The sequence shown here is derived from an EMBL/GenBank/DDBJ whole genome shotgun (WGS) entry which is preliminary data.</text>
</comment>
<dbReference type="EMBL" id="JAOWRF010000191">
    <property type="protein sequence ID" value="MCV3214326.1"/>
    <property type="molecule type" value="Genomic_DNA"/>
</dbReference>
<accession>A0ABT3AYZ4</accession>
<dbReference type="Pfam" id="PF01070">
    <property type="entry name" value="FMN_dh"/>
    <property type="match status" value="1"/>
</dbReference>
<gene>
    <name evidence="6" type="ORF">OGM63_12530</name>
</gene>
<proteinExistence type="predicted"/>
<dbReference type="InterPro" id="IPR000262">
    <property type="entry name" value="FMN-dep_DH"/>
</dbReference>
<keyword evidence="3" id="KW-0288">FMN</keyword>
<dbReference type="Gene3D" id="3.20.20.70">
    <property type="entry name" value="Aldolase class I"/>
    <property type="match status" value="1"/>
</dbReference>
<comment type="cofactor">
    <cofactor evidence="1">
        <name>FMN</name>
        <dbReference type="ChEBI" id="CHEBI:58210"/>
    </cofactor>
</comment>
<evidence type="ECO:0000256" key="2">
    <source>
        <dbReference type="ARBA" id="ARBA00022630"/>
    </source>
</evidence>
<evidence type="ECO:0000256" key="4">
    <source>
        <dbReference type="ARBA" id="ARBA00023002"/>
    </source>
</evidence>
<name>A0ABT3AYZ4_9CYAN</name>
<evidence type="ECO:0000313" key="7">
    <source>
        <dbReference type="Proteomes" id="UP001526143"/>
    </source>
</evidence>
<reference evidence="6 7" key="1">
    <citation type="submission" date="2022-10" db="EMBL/GenBank/DDBJ databases">
        <title>Identification of biosynthetic pathway for the production of the potent trypsin inhibitor radiosumin.</title>
        <authorList>
            <person name="Fewer D.P."/>
            <person name="Delbaje E."/>
            <person name="Ouyang X."/>
            <person name="Agostino P.D."/>
            <person name="Wahlsten M."/>
            <person name="Jokela J."/>
            <person name="Permi P."/>
            <person name="Haapaniemi E."/>
            <person name="Koistinen H."/>
        </authorList>
    </citation>
    <scope>NUCLEOTIDE SEQUENCE [LARGE SCALE GENOMIC DNA]</scope>
    <source>
        <strain evidence="6 7">NIES-515</strain>
    </source>
</reference>
<evidence type="ECO:0000313" key="6">
    <source>
        <dbReference type="EMBL" id="MCV3214326.1"/>
    </source>
</evidence>
<dbReference type="InterPro" id="IPR013785">
    <property type="entry name" value="Aldolase_TIM"/>
</dbReference>
<dbReference type="PANTHER" id="PTHR10578">
    <property type="entry name" value="S -2-HYDROXY-ACID OXIDASE-RELATED"/>
    <property type="match status" value="1"/>
</dbReference>
<dbReference type="Proteomes" id="UP001526143">
    <property type="component" value="Unassembled WGS sequence"/>
</dbReference>
<sequence length="63" mass="6689">MPLLIAPMAFQPLAHQDGELATARGGSIAGIGMVLSTMATYSIEHVAAKSYENTPASPQWFQL</sequence>
<evidence type="ECO:0000256" key="1">
    <source>
        <dbReference type="ARBA" id="ARBA00001917"/>
    </source>
</evidence>
<protein>
    <submittedName>
        <fullName evidence="6">Alpha-hydroxy-acid oxidizing protein</fullName>
    </submittedName>
</protein>